<feature type="compositionally biased region" description="Polar residues" evidence="1">
    <location>
        <begin position="28"/>
        <end position="40"/>
    </location>
</feature>
<sequence>MTEVDQSILNDVDMYHDGNDTSNEDEYVSNSDNEKSSCNFENSEGEAHIYNSSQISTNTFTKADFMSIHLSQLMLQHRIARAAYRDKPGAKISHSKTVDVFLKSKSRVKGHEYDVCPSGCQLYGINDDQESCVDCDKL</sequence>
<dbReference type="InParanoid" id="A0A167NCM7"/>
<gene>
    <name evidence="2" type="ORF">PHYBLDRAFT_143922</name>
</gene>
<protein>
    <submittedName>
        <fullName evidence="2">Uncharacterized protein</fullName>
    </submittedName>
</protein>
<accession>A0A167NCM7</accession>
<keyword evidence="3" id="KW-1185">Reference proteome</keyword>
<proteinExistence type="predicted"/>
<dbReference type="EMBL" id="KV440977">
    <property type="protein sequence ID" value="OAD75674.1"/>
    <property type="molecule type" value="Genomic_DNA"/>
</dbReference>
<dbReference type="GeneID" id="28992005"/>
<organism evidence="2 3">
    <name type="scientific">Phycomyces blakesleeanus (strain ATCC 8743b / DSM 1359 / FGSC 10004 / NBRC 33097 / NRRL 1555)</name>
    <dbReference type="NCBI Taxonomy" id="763407"/>
    <lineage>
        <taxon>Eukaryota</taxon>
        <taxon>Fungi</taxon>
        <taxon>Fungi incertae sedis</taxon>
        <taxon>Mucoromycota</taxon>
        <taxon>Mucoromycotina</taxon>
        <taxon>Mucoromycetes</taxon>
        <taxon>Mucorales</taxon>
        <taxon>Phycomycetaceae</taxon>
        <taxon>Phycomyces</taxon>
    </lineage>
</organism>
<dbReference type="AlphaFoldDB" id="A0A167NCM7"/>
<dbReference type="VEuPathDB" id="FungiDB:PHYBLDRAFT_143922"/>
<evidence type="ECO:0000313" key="3">
    <source>
        <dbReference type="Proteomes" id="UP000077315"/>
    </source>
</evidence>
<feature type="region of interest" description="Disordered" evidence="1">
    <location>
        <begin position="1"/>
        <end position="40"/>
    </location>
</feature>
<reference evidence="3" key="1">
    <citation type="submission" date="2015-06" db="EMBL/GenBank/DDBJ databases">
        <title>Expansion of signal transduction pathways in fungi by whole-genome duplication.</title>
        <authorList>
            <consortium name="DOE Joint Genome Institute"/>
            <person name="Corrochano L.M."/>
            <person name="Kuo A."/>
            <person name="Marcet-Houben M."/>
            <person name="Polaino S."/>
            <person name="Salamov A."/>
            <person name="Villalobos J.M."/>
            <person name="Alvarez M.I."/>
            <person name="Avalos J."/>
            <person name="Benito E.P."/>
            <person name="Benoit I."/>
            <person name="Burger G."/>
            <person name="Camino L.P."/>
            <person name="Canovas D."/>
            <person name="Cerda-Olmedo E."/>
            <person name="Cheng J.-F."/>
            <person name="Dominguez A."/>
            <person name="Elias M."/>
            <person name="Eslava A.P."/>
            <person name="Glaser F."/>
            <person name="Grimwood J."/>
            <person name="Gutierrez G."/>
            <person name="Heitman J."/>
            <person name="Henrissat B."/>
            <person name="Iturriaga E.A."/>
            <person name="Lang B.F."/>
            <person name="Lavin J.L."/>
            <person name="Lee S."/>
            <person name="Li W."/>
            <person name="Lindquist E."/>
            <person name="Lopez-Garcia S."/>
            <person name="Luque E.M."/>
            <person name="Marcos A.T."/>
            <person name="Martin J."/>
            <person name="McCluskey K."/>
            <person name="Medina H.R."/>
            <person name="Miralles-Duran A."/>
            <person name="Miyazaki A."/>
            <person name="Munoz-Torres E."/>
            <person name="Oguiza J.A."/>
            <person name="Ohm R."/>
            <person name="Olmedo M."/>
            <person name="Orejas M."/>
            <person name="Ortiz-Castellanos L."/>
            <person name="Pisabarro A.G."/>
            <person name="Rodriguez-Romero J."/>
            <person name="Ruiz-Herrera J."/>
            <person name="Ruiz-Vazquez R."/>
            <person name="Sanz C."/>
            <person name="Schackwitz W."/>
            <person name="Schmutz J."/>
            <person name="Shahriari M."/>
            <person name="Shelest E."/>
            <person name="Silva-Franco F."/>
            <person name="Soanes D."/>
            <person name="Syed K."/>
            <person name="Tagua V.G."/>
            <person name="Talbot N.J."/>
            <person name="Thon M."/>
            <person name="De vries R.P."/>
            <person name="Wiebenga A."/>
            <person name="Yadav J.S."/>
            <person name="Braun E.L."/>
            <person name="Baker S."/>
            <person name="Garre V."/>
            <person name="Horwitz B."/>
            <person name="Torres-Martinez S."/>
            <person name="Idnurm A."/>
            <person name="Herrera-Estrella A."/>
            <person name="Gabaldon T."/>
            <person name="Grigoriev I.V."/>
        </authorList>
    </citation>
    <scope>NUCLEOTIDE SEQUENCE [LARGE SCALE GENOMIC DNA]</scope>
    <source>
        <strain evidence="3">NRRL 1555(-)</strain>
    </source>
</reference>
<name>A0A167NCM7_PHYB8</name>
<dbReference type="Proteomes" id="UP000077315">
    <property type="component" value="Unassembled WGS sequence"/>
</dbReference>
<evidence type="ECO:0000256" key="1">
    <source>
        <dbReference type="SAM" id="MobiDB-lite"/>
    </source>
</evidence>
<dbReference type="RefSeq" id="XP_018293714.1">
    <property type="nucleotide sequence ID" value="XM_018431099.1"/>
</dbReference>
<evidence type="ECO:0000313" key="2">
    <source>
        <dbReference type="EMBL" id="OAD75674.1"/>
    </source>
</evidence>